<evidence type="ECO:0000313" key="2">
    <source>
        <dbReference type="Proteomes" id="UP000828251"/>
    </source>
</evidence>
<reference evidence="1 2" key="1">
    <citation type="journal article" date="2021" name="Plant Biotechnol. J.">
        <title>Multi-omics assisted identification of the key and species-specific regulatory components of drought-tolerant mechanisms in Gossypium stocksii.</title>
        <authorList>
            <person name="Yu D."/>
            <person name="Ke L."/>
            <person name="Zhang D."/>
            <person name="Wu Y."/>
            <person name="Sun Y."/>
            <person name="Mei J."/>
            <person name="Sun J."/>
            <person name="Sun Y."/>
        </authorList>
    </citation>
    <scope>NUCLEOTIDE SEQUENCE [LARGE SCALE GENOMIC DNA]</scope>
    <source>
        <strain evidence="2">cv. E1</strain>
        <tissue evidence="1">Leaf</tissue>
    </source>
</reference>
<comment type="caution">
    <text evidence="1">The sequence shown here is derived from an EMBL/GenBank/DDBJ whole genome shotgun (WGS) entry which is preliminary data.</text>
</comment>
<dbReference type="Proteomes" id="UP000828251">
    <property type="component" value="Unassembled WGS sequence"/>
</dbReference>
<dbReference type="EMBL" id="JAIQCV010000009">
    <property type="protein sequence ID" value="KAH1066747.1"/>
    <property type="molecule type" value="Genomic_DNA"/>
</dbReference>
<accession>A0A9D3V356</accession>
<gene>
    <name evidence="1" type="ORF">J1N35_031734</name>
</gene>
<sequence>MIDLVSSFVPIASSSCCRLMANFTDSTTADHDNPVFSSSHLIQMFPRHDTWQQHIRLIIEGYELVSYLEGTLLAPSRFISSLD</sequence>
<evidence type="ECO:0000313" key="1">
    <source>
        <dbReference type="EMBL" id="KAH1066747.1"/>
    </source>
</evidence>
<proteinExistence type="predicted"/>
<keyword evidence="2" id="KW-1185">Reference proteome</keyword>
<name>A0A9D3V356_9ROSI</name>
<feature type="non-terminal residue" evidence="1">
    <location>
        <position position="83"/>
    </location>
</feature>
<organism evidence="1 2">
    <name type="scientific">Gossypium stocksii</name>
    <dbReference type="NCBI Taxonomy" id="47602"/>
    <lineage>
        <taxon>Eukaryota</taxon>
        <taxon>Viridiplantae</taxon>
        <taxon>Streptophyta</taxon>
        <taxon>Embryophyta</taxon>
        <taxon>Tracheophyta</taxon>
        <taxon>Spermatophyta</taxon>
        <taxon>Magnoliopsida</taxon>
        <taxon>eudicotyledons</taxon>
        <taxon>Gunneridae</taxon>
        <taxon>Pentapetalae</taxon>
        <taxon>rosids</taxon>
        <taxon>malvids</taxon>
        <taxon>Malvales</taxon>
        <taxon>Malvaceae</taxon>
        <taxon>Malvoideae</taxon>
        <taxon>Gossypium</taxon>
    </lineage>
</organism>
<dbReference type="AlphaFoldDB" id="A0A9D3V356"/>
<protein>
    <submittedName>
        <fullName evidence="1">Uncharacterized protein</fullName>
    </submittedName>
</protein>